<organism evidence="1 2">
    <name type="scientific">Aliikangiella marina</name>
    <dbReference type="NCBI Taxonomy" id="1712262"/>
    <lineage>
        <taxon>Bacteria</taxon>
        <taxon>Pseudomonadati</taxon>
        <taxon>Pseudomonadota</taxon>
        <taxon>Gammaproteobacteria</taxon>
        <taxon>Oceanospirillales</taxon>
        <taxon>Pleioneaceae</taxon>
        <taxon>Aliikangiella</taxon>
    </lineage>
</organism>
<evidence type="ECO:0000313" key="2">
    <source>
        <dbReference type="Proteomes" id="UP000317839"/>
    </source>
</evidence>
<dbReference type="AlphaFoldDB" id="A0A545THC2"/>
<dbReference type="OrthoDB" id="9832587at2"/>
<dbReference type="RefSeq" id="WP_142887958.1">
    <property type="nucleotide sequence ID" value="NZ_VIKR01000001.1"/>
</dbReference>
<protein>
    <submittedName>
        <fullName evidence="1">Uncharacterized protein</fullName>
    </submittedName>
</protein>
<sequence>MKKIVLFLTLFIFCIQDGNCQSSINEFMEKQRMESIEFNASISDKDIIEYLEFKYEFDPDMLKQLQDTKSDSEKLNTFLFNYRNSHNEAGIQLPTLKGLSEKEIGELKKVLEYKREEHYESLDAAKRVQSLSKEQLNTIVQEGKLLIEKFDKIKQNSSERTIKILDGFPTGLSFLKLDLIYLTEKSCRFFLHKGIGKGIGFSVSKEKGEWRLWSFNEYKSWERYEVEL</sequence>
<name>A0A545THC2_9GAMM</name>
<evidence type="ECO:0000313" key="1">
    <source>
        <dbReference type="EMBL" id="TQV76598.1"/>
    </source>
</evidence>
<gene>
    <name evidence="1" type="ORF">FLL45_01175</name>
</gene>
<dbReference type="Proteomes" id="UP000317839">
    <property type="component" value="Unassembled WGS sequence"/>
</dbReference>
<dbReference type="EMBL" id="VIKR01000001">
    <property type="protein sequence ID" value="TQV76598.1"/>
    <property type="molecule type" value="Genomic_DNA"/>
</dbReference>
<keyword evidence="2" id="KW-1185">Reference proteome</keyword>
<proteinExistence type="predicted"/>
<accession>A0A545THC2</accession>
<comment type="caution">
    <text evidence="1">The sequence shown here is derived from an EMBL/GenBank/DDBJ whole genome shotgun (WGS) entry which is preliminary data.</text>
</comment>
<reference evidence="1 2" key="1">
    <citation type="submission" date="2019-06" db="EMBL/GenBank/DDBJ databases">
        <title>Draft genome of Aliikangiella marina GYP-15.</title>
        <authorList>
            <person name="Wang G."/>
        </authorList>
    </citation>
    <scope>NUCLEOTIDE SEQUENCE [LARGE SCALE GENOMIC DNA]</scope>
    <source>
        <strain evidence="1 2">GYP-15</strain>
    </source>
</reference>